<organism evidence="1">
    <name type="scientific">marine metagenome</name>
    <dbReference type="NCBI Taxonomy" id="408172"/>
    <lineage>
        <taxon>unclassified sequences</taxon>
        <taxon>metagenomes</taxon>
        <taxon>ecological metagenomes</taxon>
    </lineage>
</organism>
<gene>
    <name evidence="1" type="ORF">METZ01_LOCUS59928</name>
</gene>
<accession>A0A381SUJ3</accession>
<sequence length="274" mass="30598">MYFIKACSVLGVVTAASAVFLCLPLQAHAQVQVSDDAAVVENQTKFFEQFRFHMNAAKIAGGDQAFRWDADIGGDVDLIDYGQGRVNFLANMETILGEEFRVFDPNQNNYTLDGFASIRLGTSEVAATFHHVSRHFSDRPKSRPIDWNMIGLQFLHRQDVGRVRTDFGARGFVTVQRSFVDYENEVGGHGRVRFPLTDRTALLVNGEVVSVGVDGSIFGRQRLFGGRLESGVRFTGDGLALELFTALERRIDADAIRRETRTWVLVGFRLLSLD</sequence>
<evidence type="ECO:0000313" key="1">
    <source>
        <dbReference type="EMBL" id="SVA07074.1"/>
    </source>
</evidence>
<reference evidence="1" key="1">
    <citation type="submission" date="2018-05" db="EMBL/GenBank/DDBJ databases">
        <authorList>
            <person name="Lanie J.A."/>
            <person name="Ng W.-L."/>
            <person name="Kazmierczak K.M."/>
            <person name="Andrzejewski T.M."/>
            <person name="Davidsen T.M."/>
            <person name="Wayne K.J."/>
            <person name="Tettelin H."/>
            <person name="Glass J.I."/>
            <person name="Rusch D."/>
            <person name="Podicherti R."/>
            <person name="Tsui H.-C.T."/>
            <person name="Winkler M.E."/>
        </authorList>
    </citation>
    <scope>NUCLEOTIDE SEQUENCE</scope>
</reference>
<dbReference type="EMBL" id="UINC01003523">
    <property type="protein sequence ID" value="SVA07074.1"/>
    <property type="molecule type" value="Genomic_DNA"/>
</dbReference>
<dbReference type="AlphaFoldDB" id="A0A381SUJ3"/>
<proteinExistence type="predicted"/>
<protein>
    <submittedName>
        <fullName evidence="1">Uncharacterized protein</fullName>
    </submittedName>
</protein>
<name>A0A381SUJ3_9ZZZZ</name>